<feature type="compositionally biased region" description="Pro residues" evidence="1">
    <location>
        <begin position="1"/>
        <end position="10"/>
    </location>
</feature>
<dbReference type="Proteomes" id="UP000598360">
    <property type="component" value="Unassembled WGS sequence"/>
</dbReference>
<dbReference type="InterPro" id="IPR002645">
    <property type="entry name" value="STAS_dom"/>
</dbReference>
<protein>
    <submittedName>
        <fullName evidence="3">STAS domain-containing protein</fullName>
    </submittedName>
</protein>
<dbReference type="RefSeq" id="WP_193927109.1">
    <property type="nucleotide sequence ID" value="NZ_JADEYC010000007.1"/>
</dbReference>
<dbReference type="InterPro" id="IPR058548">
    <property type="entry name" value="MlaB-like_STAS"/>
</dbReference>
<organism evidence="3 4">
    <name type="scientific">Saccharopolyspora montiporae</name>
    <dbReference type="NCBI Taxonomy" id="2781240"/>
    <lineage>
        <taxon>Bacteria</taxon>
        <taxon>Bacillati</taxon>
        <taxon>Actinomycetota</taxon>
        <taxon>Actinomycetes</taxon>
        <taxon>Pseudonocardiales</taxon>
        <taxon>Pseudonocardiaceae</taxon>
        <taxon>Saccharopolyspora</taxon>
    </lineage>
</organism>
<name>A0A929B7K8_9PSEU</name>
<dbReference type="Gene3D" id="3.30.750.24">
    <property type="entry name" value="STAS domain"/>
    <property type="match status" value="1"/>
</dbReference>
<evidence type="ECO:0000259" key="2">
    <source>
        <dbReference type="PROSITE" id="PS50801"/>
    </source>
</evidence>
<dbReference type="Pfam" id="PF13466">
    <property type="entry name" value="STAS_2"/>
    <property type="match status" value="1"/>
</dbReference>
<dbReference type="AlphaFoldDB" id="A0A929B7K8"/>
<dbReference type="SUPFAM" id="SSF52091">
    <property type="entry name" value="SpoIIaa-like"/>
    <property type="match status" value="1"/>
</dbReference>
<comment type="caution">
    <text evidence="3">The sequence shown here is derived from an EMBL/GenBank/DDBJ whole genome shotgun (WGS) entry which is preliminary data.</text>
</comment>
<dbReference type="InterPro" id="IPR036513">
    <property type="entry name" value="STAS_dom_sf"/>
</dbReference>
<evidence type="ECO:0000256" key="1">
    <source>
        <dbReference type="SAM" id="MobiDB-lite"/>
    </source>
</evidence>
<sequence length="130" mass="13868">MTATPQSPPEEPVDPAQNARLGVQRPSRYTTVVTASGELDEPAVPRFTELLAARLSSTVDAIVVDWSHLDFVCLDAVDVLRAAQRRARARGIILRVVTGPACVHSALKAGGLRETTGICADRIEALADLP</sequence>
<feature type="region of interest" description="Disordered" evidence="1">
    <location>
        <begin position="1"/>
        <end position="24"/>
    </location>
</feature>
<accession>A0A929B7K8</accession>
<reference evidence="3" key="1">
    <citation type="submission" date="2020-10" db="EMBL/GenBank/DDBJ databases">
        <title>Diversity and distribution of actinomycetes associated with coral in the coast of Hainan.</title>
        <authorList>
            <person name="Li F."/>
        </authorList>
    </citation>
    <scope>NUCLEOTIDE SEQUENCE</scope>
    <source>
        <strain evidence="3">HNM0983</strain>
    </source>
</reference>
<evidence type="ECO:0000313" key="4">
    <source>
        <dbReference type="Proteomes" id="UP000598360"/>
    </source>
</evidence>
<dbReference type="PROSITE" id="PS50801">
    <property type="entry name" value="STAS"/>
    <property type="match status" value="1"/>
</dbReference>
<feature type="domain" description="STAS" evidence="2">
    <location>
        <begin position="32"/>
        <end position="129"/>
    </location>
</feature>
<dbReference type="EMBL" id="JADEYC010000007">
    <property type="protein sequence ID" value="MBE9373665.1"/>
    <property type="molecule type" value="Genomic_DNA"/>
</dbReference>
<gene>
    <name evidence="3" type="ORF">IQ251_04290</name>
</gene>
<keyword evidence="4" id="KW-1185">Reference proteome</keyword>
<evidence type="ECO:0000313" key="3">
    <source>
        <dbReference type="EMBL" id="MBE9373665.1"/>
    </source>
</evidence>
<proteinExistence type="predicted"/>